<comment type="caution">
    <text evidence="7">The sequence shown here is derived from an EMBL/GenBank/DDBJ whole genome shotgun (WGS) entry which is preliminary data.</text>
</comment>
<dbReference type="SUPFAM" id="SSF51905">
    <property type="entry name" value="FAD/NAD(P)-binding domain"/>
    <property type="match status" value="1"/>
</dbReference>
<feature type="domain" description="tRNA uridine 5-carboxymethylaminomethyl modification enzyme C-terminal subdomain" evidence="6">
    <location>
        <begin position="573"/>
        <end position="644"/>
    </location>
</feature>
<proteinExistence type="inferred from homology"/>
<dbReference type="PRINTS" id="PR00411">
    <property type="entry name" value="PNDRDTASEI"/>
</dbReference>
<dbReference type="InterPro" id="IPR004416">
    <property type="entry name" value="MnmG"/>
</dbReference>
<dbReference type="GO" id="GO:0050660">
    <property type="term" value="F:flavin adenine dinucleotide binding"/>
    <property type="evidence" value="ECO:0007669"/>
    <property type="project" value="InterPro"/>
</dbReference>
<dbReference type="InterPro" id="IPR044920">
    <property type="entry name" value="MnmG_C_subdom_sf"/>
</dbReference>
<dbReference type="PANTHER" id="PTHR11806">
    <property type="entry name" value="GLUCOSE INHIBITED DIVISION PROTEIN A"/>
    <property type="match status" value="1"/>
</dbReference>
<dbReference type="SMART" id="SM01228">
    <property type="entry name" value="GIDA_assoc_3"/>
    <property type="match status" value="1"/>
</dbReference>
<protein>
    <submittedName>
        <fullName evidence="7">Mitochondrial translation optimization protein</fullName>
    </submittedName>
</protein>
<dbReference type="AlphaFoldDB" id="A0A8K0UVV8"/>
<sequence>MLRCSLKTLARRLADSQKGYASVACGSNHYDVCVIGGGHAGCEAAAGAARTGARTVLLTQKLDTIGELSCNPAMGGVGKGTLLREVDALDGVCGRVTDLAGSQFVMLNRSKGAAVYGPRALVDRQLYKRYMQEVINSYPNLTVRAGSVHDLVLDHSAALQANKWASVSGVRLESGEIIRASQVVICTGTFLSGEIHIGMKRYPAGRMDEDPSIGLSGSLRAAGFALGRLQTGTPARIHRDSINYDGLEIQHGDTNPAPFSYMNRTVNNASNQLPCFITRTTETTHQIIRENLHLSCHIQETKKGPRYCPSVEAKVIRFPQKRSHLVWLEPEGYDSDLIYPSGLSCSLPEDVQLKLYHSVPGLENAEIVRPAYGVEYDHVDPRELTRTLETKRIQGLFLAGQINGTTGYEEAAAQGIVAGVNAGLSALRRPPLTLTRADGYVGVMIDDLIMKGAEEPYRMFTSRSEYRMTIRADNADLRLTELGRAAGVVSDDRWSKFTSTKAEIERVSEYLKSYVLSPQAWEKLGFDVQLNGIMRSAFDMLRHQGVTLDGIKAALPEIATMDFNILDRVAIDGRYNLHLRRQEADLRVFLDDENLALDPQINYDTVEGLSSEVKERLAKVRPISIGAARRMEGMTPTSIVSLLRYAKNTRRRSSTSPEIAEPCAAIPI</sequence>
<dbReference type="PROSITE" id="PS01280">
    <property type="entry name" value="GIDA_1"/>
    <property type="match status" value="1"/>
</dbReference>
<evidence type="ECO:0000259" key="6">
    <source>
        <dbReference type="SMART" id="SM01228"/>
    </source>
</evidence>
<dbReference type="Proteomes" id="UP000813824">
    <property type="component" value="Unassembled WGS sequence"/>
</dbReference>
<dbReference type="InterPro" id="IPR026904">
    <property type="entry name" value="MnmG_C"/>
</dbReference>
<dbReference type="FunFam" id="1.10.150.570:FF:000001">
    <property type="entry name" value="tRNA uridine 5-carboxymethylaminomethyl modification enzyme MnmG"/>
    <property type="match status" value="1"/>
</dbReference>
<evidence type="ECO:0000313" key="7">
    <source>
        <dbReference type="EMBL" id="KAH8105159.1"/>
    </source>
</evidence>
<dbReference type="OrthoDB" id="3329at2759"/>
<dbReference type="InterPro" id="IPR040131">
    <property type="entry name" value="MnmG_N"/>
</dbReference>
<evidence type="ECO:0000256" key="1">
    <source>
        <dbReference type="ARBA" id="ARBA00001974"/>
    </source>
</evidence>
<dbReference type="FunFam" id="3.50.50.60:FF:000082">
    <property type="entry name" value="protein MTO1 homolog, mitochondrial isoform X1"/>
    <property type="match status" value="1"/>
</dbReference>
<dbReference type="PANTHER" id="PTHR11806:SF0">
    <property type="entry name" value="PROTEIN MTO1 HOMOLOG, MITOCHONDRIAL"/>
    <property type="match status" value="1"/>
</dbReference>
<dbReference type="FunFam" id="3.50.50.60:FF:000002">
    <property type="entry name" value="tRNA uridine 5-carboxymethylaminomethyl modification enzyme MnmG"/>
    <property type="match status" value="1"/>
</dbReference>
<keyword evidence="3" id="KW-0285">Flavoprotein</keyword>
<evidence type="ECO:0000256" key="5">
    <source>
        <dbReference type="ARBA" id="ARBA00054993"/>
    </source>
</evidence>
<dbReference type="InterPro" id="IPR020595">
    <property type="entry name" value="MnmG-rel_CS"/>
</dbReference>
<evidence type="ECO:0000256" key="3">
    <source>
        <dbReference type="ARBA" id="ARBA00022630"/>
    </source>
</evidence>
<evidence type="ECO:0000313" key="8">
    <source>
        <dbReference type="Proteomes" id="UP000813824"/>
    </source>
</evidence>
<dbReference type="InterPro" id="IPR036188">
    <property type="entry name" value="FAD/NAD-bd_sf"/>
</dbReference>
<dbReference type="GO" id="GO:0005739">
    <property type="term" value="C:mitochondrion"/>
    <property type="evidence" value="ECO:0007669"/>
    <property type="project" value="GOC"/>
</dbReference>
<dbReference type="NCBIfam" id="TIGR00136">
    <property type="entry name" value="mnmG_gidA"/>
    <property type="match status" value="1"/>
</dbReference>
<name>A0A8K0UVV8_9AGAR</name>
<reference evidence="7" key="1">
    <citation type="journal article" date="2021" name="New Phytol.">
        <title>Evolutionary innovations through gain and loss of genes in the ectomycorrhizal Boletales.</title>
        <authorList>
            <person name="Wu G."/>
            <person name="Miyauchi S."/>
            <person name="Morin E."/>
            <person name="Kuo A."/>
            <person name="Drula E."/>
            <person name="Varga T."/>
            <person name="Kohler A."/>
            <person name="Feng B."/>
            <person name="Cao Y."/>
            <person name="Lipzen A."/>
            <person name="Daum C."/>
            <person name="Hundley H."/>
            <person name="Pangilinan J."/>
            <person name="Johnson J."/>
            <person name="Barry K."/>
            <person name="LaButti K."/>
            <person name="Ng V."/>
            <person name="Ahrendt S."/>
            <person name="Min B."/>
            <person name="Choi I.G."/>
            <person name="Park H."/>
            <person name="Plett J.M."/>
            <person name="Magnuson J."/>
            <person name="Spatafora J.W."/>
            <person name="Nagy L.G."/>
            <person name="Henrissat B."/>
            <person name="Grigoriev I.V."/>
            <person name="Yang Z.L."/>
            <person name="Xu J."/>
            <person name="Martin F.M."/>
        </authorList>
    </citation>
    <scope>NUCLEOTIDE SEQUENCE</scope>
    <source>
        <strain evidence="7">KKN 215</strain>
    </source>
</reference>
<comment type="similarity">
    <text evidence="2">Belongs to the MnmG family.</text>
</comment>
<dbReference type="InterPro" id="IPR049312">
    <property type="entry name" value="GIDA_C_N"/>
</dbReference>
<gene>
    <name evidence="7" type="ORF">BXZ70DRAFT_507681</name>
</gene>
<dbReference type="EMBL" id="JAEVFJ010000004">
    <property type="protein sequence ID" value="KAH8105159.1"/>
    <property type="molecule type" value="Genomic_DNA"/>
</dbReference>
<dbReference type="Gene3D" id="3.50.50.60">
    <property type="entry name" value="FAD/NAD(P)-binding domain"/>
    <property type="match status" value="2"/>
</dbReference>
<keyword evidence="4" id="KW-0274">FAD</keyword>
<accession>A0A8K0UVV8</accession>
<evidence type="ECO:0000256" key="2">
    <source>
        <dbReference type="ARBA" id="ARBA00007653"/>
    </source>
</evidence>
<evidence type="ECO:0000256" key="4">
    <source>
        <dbReference type="ARBA" id="ARBA00022827"/>
    </source>
</evidence>
<comment type="cofactor">
    <cofactor evidence="1">
        <name>FAD</name>
        <dbReference type="ChEBI" id="CHEBI:57692"/>
    </cofactor>
</comment>
<dbReference type="GO" id="GO:0030488">
    <property type="term" value="P:tRNA methylation"/>
    <property type="evidence" value="ECO:0007669"/>
    <property type="project" value="TreeGrafter"/>
</dbReference>
<dbReference type="Pfam" id="PF13932">
    <property type="entry name" value="SAM_GIDA_C"/>
    <property type="match status" value="1"/>
</dbReference>
<dbReference type="InterPro" id="IPR047001">
    <property type="entry name" value="MnmG_C_subdom"/>
</dbReference>
<comment type="function">
    <text evidence="5">Component of the MSS1-MTO1 complex that catalyzes the 5-carboxymethylaminomethyluridine (cmnm(5)U) modification at the 34th wobble position (U34) of mitochondrial tRNAs.</text>
</comment>
<dbReference type="Pfam" id="PF21680">
    <property type="entry name" value="GIDA_C_1st"/>
    <property type="match status" value="1"/>
</dbReference>
<dbReference type="PROSITE" id="PS01281">
    <property type="entry name" value="GIDA_2"/>
    <property type="match status" value="1"/>
</dbReference>
<organism evidence="7 8">
    <name type="scientific">Cristinia sonorae</name>
    <dbReference type="NCBI Taxonomy" id="1940300"/>
    <lineage>
        <taxon>Eukaryota</taxon>
        <taxon>Fungi</taxon>
        <taxon>Dikarya</taxon>
        <taxon>Basidiomycota</taxon>
        <taxon>Agaricomycotina</taxon>
        <taxon>Agaricomycetes</taxon>
        <taxon>Agaricomycetidae</taxon>
        <taxon>Agaricales</taxon>
        <taxon>Pleurotineae</taxon>
        <taxon>Stephanosporaceae</taxon>
        <taxon>Cristinia</taxon>
    </lineage>
</organism>
<dbReference type="HAMAP" id="MF_00129">
    <property type="entry name" value="MnmG_GidA"/>
    <property type="match status" value="1"/>
</dbReference>
<keyword evidence="8" id="KW-1185">Reference proteome</keyword>
<dbReference type="GO" id="GO:0070899">
    <property type="term" value="P:mitochondrial tRNA wobble uridine modification"/>
    <property type="evidence" value="ECO:0007669"/>
    <property type="project" value="UniProtKB-ARBA"/>
</dbReference>
<dbReference type="Gene3D" id="1.10.150.570">
    <property type="entry name" value="GidA associated domain, C-terminal subdomain"/>
    <property type="match status" value="1"/>
</dbReference>
<dbReference type="InterPro" id="IPR002218">
    <property type="entry name" value="MnmG-rel"/>
</dbReference>
<dbReference type="Pfam" id="PF01134">
    <property type="entry name" value="GIDA"/>
    <property type="match status" value="1"/>
</dbReference>